<organism evidence="3 4">
    <name type="scientific">Tetragonisca angustula</name>
    <dbReference type="NCBI Taxonomy" id="166442"/>
    <lineage>
        <taxon>Eukaryota</taxon>
        <taxon>Metazoa</taxon>
        <taxon>Ecdysozoa</taxon>
        <taxon>Arthropoda</taxon>
        <taxon>Hexapoda</taxon>
        <taxon>Insecta</taxon>
        <taxon>Pterygota</taxon>
        <taxon>Neoptera</taxon>
        <taxon>Endopterygota</taxon>
        <taxon>Hymenoptera</taxon>
        <taxon>Apocrita</taxon>
        <taxon>Aculeata</taxon>
        <taxon>Apoidea</taxon>
        <taxon>Anthophila</taxon>
        <taxon>Apidae</taxon>
        <taxon>Tetragonisca</taxon>
    </lineage>
</organism>
<feature type="region of interest" description="Disordered" evidence="1">
    <location>
        <begin position="82"/>
        <end position="117"/>
    </location>
</feature>
<reference evidence="3 4" key="1">
    <citation type="submission" date="2024-05" db="EMBL/GenBank/DDBJ databases">
        <title>The nuclear and mitochondrial genome assemblies of Tetragonisca angustula (Apidae: Meliponini), a tiny yet remarkable pollinator in the Neotropics.</title>
        <authorList>
            <person name="Ferrari R."/>
            <person name="Ricardo P.C."/>
            <person name="Dias F.C."/>
            <person name="Araujo N.S."/>
            <person name="Soares D.O."/>
            <person name="Zhou Q.-S."/>
            <person name="Zhu C.-D."/>
            <person name="Coutinho L."/>
            <person name="Airas M.C."/>
            <person name="Batista T.M."/>
        </authorList>
    </citation>
    <scope>NUCLEOTIDE SEQUENCE [LARGE SCALE GENOMIC DNA]</scope>
    <source>
        <strain evidence="3">ASF017062</strain>
        <tissue evidence="3">Abdomen</tissue>
    </source>
</reference>
<sequence length="117" mass="13265">MCYTIQEKVDIVLTYGESQRCLQKATRLYAKKFPHRVCPPCRIISNVVKRFRQTGNVDGKELVKRNTGKSVCRGTKTVRNKGNVRNSQFAESRDTVLQKQIKPGGSPDLRGKKQQGI</sequence>
<dbReference type="Pfam" id="PF16087">
    <property type="entry name" value="DUF4817"/>
    <property type="match status" value="1"/>
</dbReference>
<dbReference type="Proteomes" id="UP001432146">
    <property type="component" value="Unassembled WGS sequence"/>
</dbReference>
<protein>
    <recommendedName>
        <fullName evidence="2">DUF4817 domain-containing protein</fullName>
    </recommendedName>
</protein>
<evidence type="ECO:0000259" key="2">
    <source>
        <dbReference type="Pfam" id="PF16087"/>
    </source>
</evidence>
<comment type="caution">
    <text evidence="3">The sequence shown here is derived from an EMBL/GenBank/DDBJ whole genome shotgun (WGS) entry which is preliminary data.</text>
</comment>
<evidence type="ECO:0000256" key="1">
    <source>
        <dbReference type="SAM" id="MobiDB-lite"/>
    </source>
</evidence>
<keyword evidence="4" id="KW-1185">Reference proteome</keyword>
<name>A0AAW0ZC80_9HYME</name>
<gene>
    <name evidence="3" type="ORF">QLX08_010493</name>
</gene>
<accession>A0AAW0ZC80</accession>
<evidence type="ECO:0000313" key="3">
    <source>
        <dbReference type="EMBL" id="KAK9295079.1"/>
    </source>
</evidence>
<feature type="domain" description="DUF4817" evidence="2">
    <location>
        <begin position="4"/>
        <end position="57"/>
    </location>
</feature>
<dbReference type="AlphaFoldDB" id="A0AAW0ZC80"/>
<dbReference type="EMBL" id="JAWNGG020000289">
    <property type="protein sequence ID" value="KAK9295079.1"/>
    <property type="molecule type" value="Genomic_DNA"/>
</dbReference>
<proteinExistence type="predicted"/>
<dbReference type="InterPro" id="IPR032135">
    <property type="entry name" value="DUF4817"/>
</dbReference>
<evidence type="ECO:0000313" key="4">
    <source>
        <dbReference type="Proteomes" id="UP001432146"/>
    </source>
</evidence>